<proteinExistence type="predicted"/>
<name>A0AC35FLK1_9BILA</name>
<evidence type="ECO:0000313" key="2">
    <source>
        <dbReference type="WBParaSite" id="PS1159_v2.g18692.t1"/>
    </source>
</evidence>
<dbReference type="WBParaSite" id="PS1159_v2.g18692.t1">
    <property type="protein sequence ID" value="PS1159_v2.g18692.t1"/>
    <property type="gene ID" value="PS1159_v2.g18692"/>
</dbReference>
<sequence length="691" mass="77236">MQSFKPGKLTFLKNELDSCNQLSVRNKIENIIENETNVWSKVEIYYLFAYSKQELWKDIDFGKVAIKMNLKLPEISLFRPAGCFTAEMCKDKVKEVLDLFAGKIEGFGDKDIVQQLSYVIQYIIDKDTKQRTTFTSDKKNKEYIRMFIDGNVKPEHKEAVAQAAKIYFSLIPEFINTDNLGANRPYRELEESLNDLPATVSITSSTEFPRPDVVMRSIDATSLSPRSASVSPPMEAEKPAEGLKSSNSFPEIRLPTPESMDYEESKPIITPKTPSQPPAPTSEPTEREDAPQPSSPSKRAVGRPRSIENSPKKGVSPKKEPSTETKQQQLAILDAPATSSSPPKKRKSQTPRRSESSSAIKEGSTPSSPKVRPTPPALIQPKSEVQPQREARRRKTQTQMYTPPASPAPKTPHIETPEDSTINFRDEIVLSSNSSRASSRLSGFQQPSGLSSAVPSARSSEERSKTDSRQSNIPFSTKPPVTRQRVTSTQFSISNNISKSPKRTAPLSTFQLKRSAKNSKYDARCQTVTPFNVASDVTWTSDSSHVMPETILKLFGETKRPFTRKQALTLNLNLNKRDLDKLYPSLSSSKYYPLQKCINTASKNADLQNPVYFTDKGYAKIVNQPMDSHTISSLISKDQSVGLSEIEMLWSLAAANNVVAKMDKSQILNTKEFLYQATENIQKTRALEQDL</sequence>
<protein>
    <submittedName>
        <fullName evidence="2">Uncharacterized protein</fullName>
    </submittedName>
</protein>
<reference evidence="2" key="1">
    <citation type="submission" date="2022-11" db="UniProtKB">
        <authorList>
            <consortium name="WormBaseParasite"/>
        </authorList>
    </citation>
    <scope>IDENTIFICATION</scope>
</reference>
<organism evidence="1 2">
    <name type="scientific">Panagrolaimus sp. PS1159</name>
    <dbReference type="NCBI Taxonomy" id="55785"/>
    <lineage>
        <taxon>Eukaryota</taxon>
        <taxon>Metazoa</taxon>
        <taxon>Ecdysozoa</taxon>
        <taxon>Nematoda</taxon>
        <taxon>Chromadorea</taxon>
        <taxon>Rhabditida</taxon>
        <taxon>Tylenchina</taxon>
        <taxon>Panagrolaimomorpha</taxon>
        <taxon>Panagrolaimoidea</taxon>
        <taxon>Panagrolaimidae</taxon>
        <taxon>Panagrolaimus</taxon>
    </lineage>
</organism>
<evidence type="ECO:0000313" key="1">
    <source>
        <dbReference type="Proteomes" id="UP000887580"/>
    </source>
</evidence>
<dbReference type="Proteomes" id="UP000887580">
    <property type="component" value="Unplaced"/>
</dbReference>
<accession>A0AC35FLK1</accession>